<proteinExistence type="predicted"/>
<name>A0A381VBZ2_9ZZZZ</name>
<reference evidence="2" key="1">
    <citation type="submission" date="2018-05" db="EMBL/GenBank/DDBJ databases">
        <authorList>
            <person name="Lanie J.A."/>
            <person name="Ng W.-L."/>
            <person name="Kazmierczak K.M."/>
            <person name="Andrzejewski T.M."/>
            <person name="Davidsen T.M."/>
            <person name="Wayne K.J."/>
            <person name="Tettelin H."/>
            <person name="Glass J.I."/>
            <person name="Rusch D."/>
            <person name="Podicherti R."/>
            <person name="Tsui H.-C.T."/>
            <person name="Winkler M.E."/>
        </authorList>
    </citation>
    <scope>NUCLEOTIDE SEQUENCE</scope>
</reference>
<keyword evidence="1" id="KW-0812">Transmembrane</keyword>
<evidence type="ECO:0008006" key="3">
    <source>
        <dbReference type="Google" id="ProtNLM"/>
    </source>
</evidence>
<dbReference type="AlphaFoldDB" id="A0A381VBZ2"/>
<keyword evidence="1" id="KW-0472">Membrane</keyword>
<dbReference type="EMBL" id="UINC01008416">
    <property type="protein sequence ID" value="SVA37886.1"/>
    <property type="molecule type" value="Genomic_DNA"/>
</dbReference>
<protein>
    <recommendedName>
        <fullName evidence="3">Prepilin-type N-terminal cleavage/methylation domain-containing protein</fullName>
    </recommendedName>
</protein>
<accession>A0A381VBZ2</accession>
<evidence type="ECO:0000256" key="1">
    <source>
        <dbReference type="SAM" id="Phobius"/>
    </source>
</evidence>
<gene>
    <name evidence="2" type="ORF">METZ01_LOCUS90740</name>
</gene>
<sequence>MKNNATHLRGRAGFTMIELAICLGIIAFALVAIIGVLPVGINVQKDNREETVINQDGMFWMEAIRSGSTGMNDLTNHVVFIEIDPAQGSNQKVYRWEPLAAKPGDGHMELPRGVQGAAIIGLLSMPAQADLVGPVTVRNWPQINNESRIYNRVRAKVRAISGSAVDKGEAAKEMAFSYRLTSEVRPIRTMGDWGNISGNKLAVDANRFRKLNFYEIKLTFQWPEYRFGHEERPGPNKKVFRTVVAGRLVNRNLNLLNSLDLTTGQFQEDITSPFFFFEPNRFSVPKVVAGK</sequence>
<feature type="transmembrane region" description="Helical" evidence="1">
    <location>
        <begin position="12"/>
        <end position="37"/>
    </location>
</feature>
<keyword evidence="1" id="KW-1133">Transmembrane helix</keyword>
<organism evidence="2">
    <name type="scientific">marine metagenome</name>
    <dbReference type="NCBI Taxonomy" id="408172"/>
    <lineage>
        <taxon>unclassified sequences</taxon>
        <taxon>metagenomes</taxon>
        <taxon>ecological metagenomes</taxon>
    </lineage>
</organism>
<evidence type="ECO:0000313" key="2">
    <source>
        <dbReference type="EMBL" id="SVA37886.1"/>
    </source>
</evidence>